<sequence>MANDDDFALYNYDPSVAASVIFSLVFAISAVVHIWHAFFKARAWFFTAFIIGSISQYLSHSRLVMTAGYISRAISAKSPESLAPYISQSLLILLPPSLYAATIYMLYGRIVHCTKRADLSIISPTKVTKIFVVGDVIAFLLQCSGGGLMAISGLSSTGQKVIVFGLFFQLLFFGFFLYVSVKFALRIRQAQGGFLGAPWGTLLHILFLMSSLIIFRCVYRVVEFLQGHDGYLISREVYMYLFDTLPMLVVQLLFHYWKPYKMLDYAALGKTPSFVNLHDM</sequence>
<proteinExistence type="predicted"/>
<keyword evidence="3 5" id="KW-1133">Transmembrane helix</keyword>
<protein>
    <recommendedName>
        <fullName evidence="8">Protein RTA1</fullName>
    </recommendedName>
</protein>
<organism evidence="6 7">
    <name type="scientific">Penicillium chrysogenum</name>
    <name type="common">Penicillium notatum</name>
    <dbReference type="NCBI Taxonomy" id="5076"/>
    <lineage>
        <taxon>Eukaryota</taxon>
        <taxon>Fungi</taxon>
        <taxon>Dikarya</taxon>
        <taxon>Ascomycota</taxon>
        <taxon>Pezizomycotina</taxon>
        <taxon>Eurotiomycetes</taxon>
        <taxon>Eurotiomycetidae</taxon>
        <taxon>Eurotiales</taxon>
        <taxon>Aspergillaceae</taxon>
        <taxon>Penicillium</taxon>
        <taxon>Penicillium chrysogenum species complex</taxon>
    </lineage>
</organism>
<dbReference type="Proteomes" id="UP001220256">
    <property type="component" value="Unassembled WGS sequence"/>
</dbReference>
<evidence type="ECO:0000256" key="2">
    <source>
        <dbReference type="ARBA" id="ARBA00022692"/>
    </source>
</evidence>
<evidence type="ECO:0000313" key="6">
    <source>
        <dbReference type="EMBL" id="KAJ5270596.1"/>
    </source>
</evidence>
<feature type="transmembrane region" description="Helical" evidence="5">
    <location>
        <begin position="237"/>
        <end position="257"/>
    </location>
</feature>
<feature type="transmembrane region" description="Helical" evidence="5">
    <location>
        <begin position="202"/>
        <end position="222"/>
    </location>
</feature>
<dbReference type="Pfam" id="PF04479">
    <property type="entry name" value="RTA1"/>
    <property type="match status" value="1"/>
</dbReference>
<keyword evidence="7" id="KW-1185">Reference proteome</keyword>
<accession>A0ABQ8WNL3</accession>
<keyword evidence="2 5" id="KW-0812">Transmembrane</keyword>
<evidence type="ECO:0000313" key="7">
    <source>
        <dbReference type="Proteomes" id="UP001220256"/>
    </source>
</evidence>
<feature type="transmembrane region" description="Helical" evidence="5">
    <location>
        <begin position="161"/>
        <end position="181"/>
    </location>
</feature>
<dbReference type="PANTHER" id="PTHR31465:SF33">
    <property type="entry name" value="DOMAIN PROTEIN, PUTATIVE (AFU_ORTHOLOGUE AFUA_5G01310)-RELATED"/>
    <property type="match status" value="1"/>
</dbReference>
<dbReference type="EMBL" id="JAPVEB010000003">
    <property type="protein sequence ID" value="KAJ5270596.1"/>
    <property type="molecule type" value="Genomic_DNA"/>
</dbReference>
<gene>
    <name evidence="6" type="ORF">N7505_006354</name>
</gene>
<evidence type="ECO:0000256" key="4">
    <source>
        <dbReference type="ARBA" id="ARBA00023136"/>
    </source>
</evidence>
<feature type="transmembrane region" description="Helical" evidence="5">
    <location>
        <begin position="85"/>
        <end position="107"/>
    </location>
</feature>
<keyword evidence="4 5" id="KW-0472">Membrane</keyword>
<evidence type="ECO:0008006" key="8">
    <source>
        <dbReference type="Google" id="ProtNLM"/>
    </source>
</evidence>
<feature type="transmembrane region" description="Helical" evidence="5">
    <location>
        <begin position="16"/>
        <end position="36"/>
    </location>
</feature>
<dbReference type="PANTHER" id="PTHR31465">
    <property type="entry name" value="PROTEIN RTA1-RELATED"/>
    <property type="match status" value="1"/>
</dbReference>
<evidence type="ECO:0000256" key="1">
    <source>
        <dbReference type="ARBA" id="ARBA00004141"/>
    </source>
</evidence>
<dbReference type="InterPro" id="IPR007568">
    <property type="entry name" value="RTA1"/>
</dbReference>
<name>A0ABQ8WNL3_PENCH</name>
<evidence type="ECO:0000256" key="5">
    <source>
        <dbReference type="SAM" id="Phobius"/>
    </source>
</evidence>
<feature type="non-terminal residue" evidence="6">
    <location>
        <position position="280"/>
    </location>
</feature>
<evidence type="ECO:0000256" key="3">
    <source>
        <dbReference type="ARBA" id="ARBA00022989"/>
    </source>
</evidence>
<comment type="subcellular location">
    <subcellularLocation>
        <location evidence="1">Membrane</location>
        <topology evidence="1">Multi-pass membrane protein</topology>
    </subcellularLocation>
</comment>
<reference evidence="6 7" key="1">
    <citation type="journal article" date="2023" name="IMA Fungus">
        <title>Comparative genomic study of the Penicillium genus elucidates a diverse pangenome and 15 lateral gene transfer events.</title>
        <authorList>
            <person name="Petersen C."/>
            <person name="Sorensen T."/>
            <person name="Nielsen M.R."/>
            <person name="Sondergaard T.E."/>
            <person name="Sorensen J.L."/>
            <person name="Fitzpatrick D.A."/>
            <person name="Frisvad J.C."/>
            <person name="Nielsen K.L."/>
        </authorList>
    </citation>
    <scope>NUCLEOTIDE SEQUENCE [LARGE SCALE GENOMIC DNA]</scope>
    <source>
        <strain evidence="6 7">IBT 3361</strain>
    </source>
</reference>
<feature type="transmembrane region" description="Helical" evidence="5">
    <location>
        <begin position="43"/>
        <end position="65"/>
    </location>
</feature>
<feature type="transmembrane region" description="Helical" evidence="5">
    <location>
        <begin position="127"/>
        <end position="149"/>
    </location>
</feature>
<comment type="caution">
    <text evidence="6">The sequence shown here is derived from an EMBL/GenBank/DDBJ whole genome shotgun (WGS) entry which is preliminary data.</text>
</comment>